<reference evidence="1 2" key="1">
    <citation type="submission" date="2019-11" db="EMBL/GenBank/DDBJ databases">
        <authorList>
            <person name="Dong K."/>
        </authorList>
    </citation>
    <scope>NUCLEOTIDE SEQUENCE [LARGE SCALE GENOMIC DNA]</scope>
    <source>
        <strain evidence="1 2">NBRC 111993</strain>
    </source>
</reference>
<dbReference type="Proteomes" id="UP000478183">
    <property type="component" value="Unassembled WGS sequence"/>
</dbReference>
<evidence type="ECO:0000313" key="1">
    <source>
        <dbReference type="EMBL" id="MTH77055.1"/>
    </source>
</evidence>
<evidence type="ECO:0000313" key="2">
    <source>
        <dbReference type="Proteomes" id="UP000478183"/>
    </source>
</evidence>
<gene>
    <name evidence="1" type="ORF">GL286_04860</name>
</gene>
<comment type="caution">
    <text evidence="1">The sequence shown here is derived from an EMBL/GenBank/DDBJ whole genome shotgun (WGS) entry which is preliminary data.</text>
</comment>
<name>A0A6L6J799_9RHOB</name>
<protein>
    <submittedName>
        <fullName evidence="1">Uncharacterized protein</fullName>
    </submittedName>
</protein>
<proteinExistence type="predicted"/>
<keyword evidence="2" id="KW-1185">Reference proteome</keyword>
<sequence length="55" mass="6210">MPLISTFVDHMDRPRAEQVILLRGAEMGLHRRLEVAGILAKAYETLQFKANESEG</sequence>
<accession>A0A6L6J799</accession>
<dbReference type="AlphaFoldDB" id="A0A6L6J799"/>
<organism evidence="1 2">
    <name type="scientific">Paracoccus aestuariivivens</name>
    <dbReference type="NCBI Taxonomy" id="1820333"/>
    <lineage>
        <taxon>Bacteria</taxon>
        <taxon>Pseudomonadati</taxon>
        <taxon>Pseudomonadota</taxon>
        <taxon>Alphaproteobacteria</taxon>
        <taxon>Rhodobacterales</taxon>
        <taxon>Paracoccaceae</taxon>
        <taxon>Paracoccus</taxon>
    </lineage>
</organism>
<dbReference type="EMBL" id="WMIE01000001">
    <property type="protein sequence ID" value="MTH77055.1"/>
    <property type="molecule type" value="Genomic_DNA"/>
</dbReference>